<dbReference type="CDD" id="cd00067">
    <property type="entry name" value="GAL4"/>
    <property type="match status" value="1"/>
</dbReference>
<dbReference type="GO" id="GO:0000981">
    <property type="term" value="F:DNA-binding transcription factor activity, RNA polymerase II-specific"/>
    <property type="evidence" value="ECO:0007669"/>
    <property type="project" value="InterPro"/>
</dbReference>
<evidence type="ECO:0000259" key="3">
    <source>
        <dbReference type="PROSITE" id="PS50048"/>
    </source>
</evidence>
<gene>
    <name evidence="4" type="ORF">NOR_08313</name>
</gene>
<dbReference type="SMART" id="SM00066">
    <property type="entry name" value="GAL4"/>
    <property type="match status" value="1"/>
</dbReference>
<name>A0A166WFV1_METRR</name>
<dbReference type="InterPro" id="IPR001138">
    <property type="entry name" value="Zn2Cys6_DnaBD"/>
</dbReference>
<dbReference type="GO" id="GO:0003677">
    <property type="term" value="F:DNA binding"/>
    <property type="evidence" value="ECO:0007669"/>
    <property type="project" value="UniProtKB-KW"/>
</dbReference>
<feature type="compositionally biased region" description="Basic and acidic residues" evidence="2">
    <location>
        <begin position="461"/>
        <end position="472"/>
    </location>
</feature>
<feature type="region of interest" description="Disordered" evidence="2">
    <location>
        <begin position="461"/>
        <end position="483"/>
    </location>
</feature>
<feature type="region of interest" description="Disordered" evidence="2">
    <location>
        <begin position="333"/>
        <end position="356"/>
    </location>
</feature>
<organism evidence="4 5">
    <name type="scientific">Metarhizium rileyi (strain RCEF 4871)</name>
    <name type="common">Nomuraea rileyi</name>
    <dbReference type="NCBI Taxonomy" id="1649241"/>
    <lineage>
        <taxon>Eukaryota</taxon>
        <taxon>Fungi</taxon>
        <taxon>Dikarya</taxon>
        <taxon>Ascomycota</taxon>
        <taxon>Pezizomycotina</taxon>
        <taxon>Sordariomycetes</taxon>
        <taxon>Hypocreomycetidae</taxon>
        <taxon>Hypocreales</taxon>
        <taxon>Clavicipitaceae</taxon>
        <taxon>Metarhizium</taxon>
    </lineage>
</organism>
<feature type="compositionally biased region" description="Polar residues" evidence="2">
    <location>
        <begin position="343"/>
        <end position="356"/>
    </location>
</feature>
<dbReference type="Proteomes" id="UP000243498">
    <property type="component" value="Unassembled WGS sequence"/>
</dbReference>
<dbReference type="PROSITE" id="PS50048">
    <property type="entry name" value="ZN2_CY6_FUNGAL_2"/>
    <property type="match status" value="1"/>
</dbReference>
<feature type="compositionally biased region" description="Basic and acidic residues" evidence="2">
    <location>
        <begin position="235"/>
        <end position="255"/>
    </location>
</feature>
<accession>A0A166WFV1</accession>
<dbReference type="InterPro" id="IPR036864">
    <property type="entry name" value="Zn2-C6_fun-type_DNA-bd_sf"/>
</dbReference>
<keyword evidence="1" id="KW-0539">Nucleus</keyword>
<dbReference type="SUPFAM" id="SSF57701">
    <property type="entry name" value="Zn2/Cys6 DNA-binding domain"/>
    <property type="match status" value="1"/>
</dbReference>
<dbReference type="OMA" id="HILRAYD"/>
<dbReference type="AlphaFoldDB" id="A0A166WFV1"/>
<sequence>MHSNTDNNSSNGINSRRSACDRCRGHKLRCVRLSGSNFSTESNPGLLPACERCVKAGAECLQTRSMRRASLRGSNYERPGAAFRRSLDGNGPAVSSDGIFQDPSSHTPFSLALPTQQAEQGRMSVGAPSRSQKGPSHARPASRDWRRRTMVFDHTDINAVPRLEPFPMPMTTTADRDMGSATGVSFELDESFNTELPSFEGSFGRGPRPVSLSNQFGDGSDDMVNLAKNSNLTDRGSDVDKEMDKDKDGNEGRDKDECLYQLSKLSARLMRHFGRTDGHPVSLEDILSYSTPATVNGGHGAKRDSCDAKNIIGILLQSSQMFLEILEQLESSMAQQQDRQQQPCSPSNSEYSYVDSPSETEMLFGESSGRDDMPMSEFLIHNDEVDGLTAHLPNAKHHQPFSTPPATVTGTTAALGSSNRRQASFSIPYTLTVMTCYMWLLHGYEIVFAAIQDSLLSQREQRRGRAERRDGSSRMTQGSQTLASPFLRTMAGSKRMEPFVLPNIRIGGFSLDGQPNLQVEMLIHVSCQVLQRIKSILGIEDPTKDCAREAPSRKHNGVFDMKCIPALLHIYINGTGNTASGGANSLRPSLWDMIKDIRQLLSSND</sequence>
<feature type="region of interest" description="Disordered" evidence="2">
    <location>
        <begin position="82"/>
        <end position="142"/>
    </location>
</feature>
<feature type="compositionally biased region" description="Polar residues" evidence="2">
    <location>
        <begin position="102"/>
        <end position="119"/>
    </location>
</feature>
<dbReference type="OrthoDB" id="5237757at2759"/>
<evidence type="ECO:0000256" key="1">
    <source>
        <dbReference type="ARBA" id="ARBA00023242"/>
    </source>
</evidence>
<dbReference type="STRING" id="1081105.A0A166WFV1"/>
<dbReference type="Gene3D" id="4.10.240.10">
    <property type="entry name" value="Zn(2)-C6 fungal-type DNA-binding domain"/>
    <property type="match status" value="1"/>
</dbReference>
<feature type="region of interest" description="Disordered" evidence="2">
    <location>
        <begin position="229"/>
        <end position="255"/>
    </location>
</feature>
<protein>
    <submittedName>
        <fullName evidence="4">Zn(2)-C6 fungal-type DNA-binding domain protein</fullName>
    </submittedName>
</protein>
<reference evidence="4 5" key="1">
    <citation type="journal article" date="2016" name="Genome Biol. Evol.">
        <title>Divergent and convergent evolution of fungal pathogenicity.</title>
        <authorList>
            <person name="Shang Y."/>
            <person name="Xiao G."/>
            <person name="Zheng P."/>
            <person name="Cen K."/>
            <person name="Zhan S."/>
            <person name="Wang C."/>
        </authorList>
    </citation>
    <scope>NUCLEOTIDE SEQUENCE [LARGE SCALE GENOMIC DNA]</scope>
    <source>
        <strain evidence="4 5">RCEF 4871</strain>
    </source>
</reference>
<keyword evidence="5" id="KW-1185">Reference proteome</keyword>
<evidence type="ECO:0000256" key="2">
    <source>
        <dbReference type="SAM" id="MobiDB-lite"/>
    </source>
</evidence>
<dbReference type="EMBL" id="AZHC01000049">
    <property type="protein sequence ID" value="OAA34684.1"/>
    <property type="molecule type" value="Genomic_DNA"/>
</dbReference>
<evidence type="ECO:0000313" key="4">
    <source>
        <dbReference type="EMBL" id="OAA34684.1"/>
    </source>
</evidence>
<comment type="caution">
    <text evidence="4">The sequence shown here is derived from an EMBL/GenBank/DDBJ whole genome shotgun (WGS) entry which is preliminary data.</text>
</comment>
<dbReference type="GO" id="GO:0008270">
    <property type="term" value="F:zinc ion binding"/>
    <property type="evidence" value="ECO:0007669"/>
    <property type="project" value="InterPro"/>
</dbReference>
<evidence type="ECO:0000313" key="5">
    <source>
        <dbReference type="Proteomes" id="UP000243498"/>
    </source>
</evidence>
<feature type="domain" description="Zn(2)-C6 fungal-type" evidence="3">
    <location>
        <begin position="19"/>
        <end position="60"/>
    </location>
</feature>
<keyword evidence="4" id="KW-0238">DNA-binding</keyword>
<proteinExistence type="predicted"/>